<organism evidence="1 2">
    <name type="scientific">Colletotrichum scovillei</name>
    <dbReference type="NCBI Taxonomy" id="1209932"/>
    <lineage>
        <taxon>Eukaryota</taxon>
        <taxon>Fungi</taxon>
        <taxon>Dikarya</taxon>
        <taxon>Ascomycota</taxon>
        <taxon>Pezizomycotina</taxon>
        <taxon>Sordariomycetes</taxon>
        <taxon>Hypocreomycetidae</taxon>
        <taxon>Glomerellales</taxon>
        <taxon>Glomerellaceae</taxon>
        <taxon>Colletotrichum</taxon>
        <taxon>Colletotrichum acutatum species complex</taxon>
    </lineage>
</organism>
<feature type="non-terminal residue" evidence="1">
    <location>
        <position position="59"/>
    </location>
</feature>
<comment type="caution">
    <text evidence="1">The sequence shown here is derived from an EMBL/GenBank/DDBJ whole genome shotgun (WGS) entry which is preliminary data.</text>
</comment>
<feature type="non-terminal residue" evidence="1">
    <location>
        <position position="1"/>
    </location>
</feature>
<dbReference type="EMBL" id="JAESDN010000003">
    <property type="protein sequence ID" value="KAG7053808.1"/>
    <property type="molecule type" value="Genomic_DNA"/>
</dbReference>
<evidence type="ECO:0000313" key="2">
    <source>
        <dbReference type="Proteomes" id="UP000699042"/>
    </source>
</evidence>
<proteinExistence type="predicted"/>
<protein>
    <submittedName>
        <fullName evidence="1">Uncharacterized protein</fullName>
    </submittedName>
</protein>
<keyword evidence="2" id="KW-1185">Reference proteome</keyword>
<sequence length="59" mass="6319">CPRVLGGLLQPDSAVYTATCEDRPPRVKRLLGQAFLSLPTFSLPFTICARVAGEGASDR</sequence>
<name>A0A9P7RAG6_9PEZI</name>
<gene>
    <name evidence="1" type="ORF">JMJ77_000888</name>
</gene>
<dbReference type="AlphaFoldDB" id="A0A9P7RAG6"/>
<evidence type="ECO:0000313" key="1">
    <source>
        <dbReference type="EMBL" id="KAG7053808.1"/>
    </source>
</evidence>
<dbReference type="Proteomes" id="UP000699042">
    <property type="component" value="Unassembled WGS sequence"/>
</dbReference>
<accession>A0A9P7RAG6</accession>
<reference evidence="1" key="1">
    <citation type="submission" date="2021-05" db="EMBL/GenBank/DDBJ databases">
        <title>Comparative genomics of three Colletotrichum scovillei strains and genetic complementation revealed genes involved fungal growth and virulence on chili pepper.</title>
        <authorList>
            <person name="Hsieh D.-K."/>
            <person name="Chuang S.-C."/>
            <person name="Chen C.-Y."/>
            <person name="Chao Y.-T."/>
            <person name="Lu M.-Y.J."/>
            <person name="Lee M.-H."/>
            <person name="Shih M.-C."/>
        </authorList>
    </citation>
    <scope>NUCLEOTIDE SEQUENCE</scope>
    <source>
        <strain evidence="1">Coll-153</strain>
    </source>
</reference>